<dbReference type="CDD" id="cd00082">
    <property type="entry name" value="HisKA"/>
    <property type="match status" value="1"/>
</dbReference>
<feature type="modified residue" description="4-aspartylphosphate" evidence="12">
    <location>
        <position position="1438"/>
    </location>
</feature>
<dbReference type="SMART" id="SM00138">
    <property type="entry name" value="MeTrc"/>
    <property type="match status" value="1"/>
</dbReference>
<keyword evidence="5" id="KW-0547">Nucleotide-binding</keyword>
<keyword evidence="3 12" id="KW-0597">Phosphoprotein</keyword>
<dbReference type="InterPro" id="IPR000014">
    <property type="entry name" value="PAS"/>
</dbReference>
<feature type="domain" description="PAS" evidence="16">
    <location>
        <begin position="1009"/>
        <end position="1065"/>
    </location>
</feature>
<dbReference type="InterPro" id="IPR001610">
    <property type="entry name" value="PAC"/>
</dbReference>
<evidence type="ECO:0000259" key="15">
    <source>
        <dbReference type="PROSITE" id="PS50110"/>
    </source>
</evidence>
<dbReference type="FunFam" id="3.30.565.10:FF:000010">
    <property type="entry name" value="Sensor histidine kinase RcsC"/>
    <property type="match status" value="1"/>
</dbReference>
<evidence type="ECO:0000259" key="19">
    <source>
        <dbReference type="PROSITE" id="PS50123"/>
    </source>
</evidence>
<dbReference type="PANTHER" id="PTHR45339">
    <property type="entry name" value="HYBRID SIGNAL TRANSDUCTION HISTIDINE KINASE J"/>
    <property type="match status" value="1"/>
</dbReference>
<feature type="domain" description="Response regulatory" evidence="15">
    <location>
        <begin position="1389"/>
        <end position="1503"/>
    </location>
</feature>
<evidence type="ECO:0000259" key="14">
    <source>
        <dbReference type="PROSITE" id="PS50109"/>
    </source>
</evidence>
<evidence type="ECO:0000256" key="13">
    <source>
        <dbReference type="SAM" id="Coils"/>
    </source>
</evidence>
<feature type="active site" evidence="11">
    <location>
        <position position="147"/>
    </location>
</feature>
<sequence>MTSQQHTGNTPQQKKKGVPDFPVVGIGASAGGLAALEAFFSAMPPDTGMAFVVVQHLSPDFKSLMDNLLARHTTMPIHRVENGITLEKNAIYLIPPRCVMTMNEGRLYLQERTSHQLTLPVDIFFESLAKAASKQAVGIILSGTGSDGSRGIQAIHDAGGLVLAQTVESAQFDGMPREAVSTGICDYVITPAEMPGLLLDYAENPEFIRKPSAHMEVFWNEGEYAEIFAHLRQGYSLDFSKYKPTTVNRRIRRRMDFRRLKKVRDYAELLSNNPLELDALYKDLLIGVTEFFRDPKVFSYLEQKILPTLFQQAGPEGLRVWLTGCATGEEAYSLAILLHERAEQLNYKEKICIFATDVHRHSLETASKGIYEPERLKNVSPERLARYFTEEKPECYSIIPELRKLVIFAPHNLINDPPFTKMDLVCCRNLLIYFSQESQNAALSFFYFALRPQGVLLLGLSEGTGKFTDEFAALHSKYKIFQKTGESSRGMNIKEIRTNVPHLPPLPSQKIRTKNSVILDRQILNDYDLLLKRHILSGVLLNQHRQVLHYFGDINAYLKAPEGRVENDILCMLEGDLHLAVSVALQRAAATGSDFILPNVNVLRAGTPQRVDVEVLCLPEERGRSFHYHVSLNPLQNPSLPVAPTHSMTFPQDAQSVRTLQNYVTDLEGELQLSKENLQTTVEELQTSNEELQATNEELLASNEELQSTNEELHSVNEELYTVNAEFERKNSELESLNREHQNLLDSLEVGVVFLDKHLVIRKFNPASAYSFKLLPQDIERPIDHIAYQLTDQNRMLNDVRQVLESGHMMEHEVQSQDGAWLLQRMVPYRGKDRRIKGVILTFTDISDIKLAELAMQKHATDYKVTFDNLLSGVVVHDRNAEIIFSNPEARRILGLPAPQAHRQNSGDINWYFTDAEGKILSEEACPLARVLGNHETVSNELLGIKRPHHPNITWIYLNGIPVPDENGQVDKGIINFVDITALQQAKKALDEKTDLLTMSQSIGQLGSWVFNTSANQLEWSEETYHIFGLEPQNFQANYEAFLELVHPEDRALVHQAYSDSVQQNTEHYEIEHRIIRPLDKEVRFVHEKCHHQRDASGNILCSVGIVQDITERKQTALALRSAKEVAEQASRAKTLFLANMSHEIRTPMNVIIGMNKLIRETELTPRQREYVEIVYRSSQILFALIEDILDFSKIEAGKVELESILFHPGELIHKTADMLRVEAENKGLLLVCNIADDIPLSVKGDPTRFYQVIMNLVNNAIKFTEHGQITIQASLEKETEQQVTLLFSVQDSGIGIPLDRIQELFQPFSQIDPSTTRKFGGTGLGLAITSSIIHMMGGTIEVKSTPGKGAIFLCTISFDKVALEEQEHAARLQEEKDAAQPPQLAGLKGLLVEDNLFNQKLAHILLEKMAISVKSAYNGKEAINAIYEGEYDFVLMDIQMPIMDGLEATRILRAEGINLPIIALTANATAKDRADCLAAGMNDYLSKPIDEEKLREIIFRQVMGKE</sequence>
<dbReference type="SUPFAM" id="SSF53335">
    <property type="entry name" value="S-adenosyl-L-methionine-dependent methyltransferases"/>
    <property type="match status" value="1"/>
</dbReference>
<evidence type="ECO:0000256" key="7">
    <source>
        <dbReference type="ARBA" id="ARBA00022840"/>
    </source>
</evidence>
<dbReference type="PANTHER" id="PTHR45339:SF1">
    <property type="entry name" value="HYBRID SIGNAL TRANSDUCTION HISTIDINE KINASE J"/>
    <property type="match status" value="1"/>
</dbReference>
<dbReference type="KEGG" id="eaj:Q3M24_13770"/>
<dbReference type="InterPro" id="IPR000780">
    <property type="entry name" value="CheR_MeTrfase"/>
</dbReference>
<dbReference type="InterPro" id="IPR036890">
    <property type="entry name" value="HATPase_C_sf"/>
</dbReference>
<feature type="domain" description="PAC" evidence="17">
    <location>
        <begin position="1069"/>
        <end position="1122"/>
    </location>
</feature>
<evidence type="ECO:0000313" key="20">
    <source>
        <dbReference type="EMBL" id="XCN71378.1"/>
    </source>
</evidence>
<keyword evidence="7" id="KW-0067">ATP-binding</keyword>
<dbReference type="SUPFAM" id="SSF52172">
    <property type="entry name" value="CheY-like"/>
    <property type="match status" value="1"/>
</dbReference>
<dbReference type="PROSITE" id="PS50109">
    <property type="entry name" value="HIS_KIN"/>
    <property type="match status" value="1"/>
</dbReference>
<organism evidence="20">
    <name type="scientific">Candidatus Electrothrix aestuarii</name>
    <dbReference type="NCBI Taxonomy" id="3062594"/>
    <lineage>
        <taxon>Bacteria</taxon>
        <taxon>Pseudomonadati</taxon>
        <taxon>Thermodesulfobacteriota</taxon>
        <taxon>Desulfobulbia</taxon>
        <taxon>Desulfobulbales</taxon>
        <taxon>Desulfobulbaceae</taxon>
        <taxon>Candidatus Electrothrix</taxon>
    </lineage>
</organism>
<keyword evidence="11" id="KW-0378">Hydrolase</keyword>
<evidence type="ECO:0000256" key="1">
    <source>
        <dbReference type="ARBA" id="ARBA00000085"/>
    </source>
</evidence>
<comment type="catalytic activity">
    <reaction evidence="1">
        <text>ATP + protein L-histidine = ADP + protein N-phospho-L-histidine.</text>
        <dbReference type="EC" id="2.7.13.3"/>
    </reaction>
</comment>
<dbReference type="EMBL" id="CP159373">
    <property type="protein sequence ID" value="XCN71378.1"/>
    <property type="molecule type" value="Genomic_DNA"/>
</dbReference>
<dbReference type="Gene3D" id="1.10.287.130">
    <property type="match status" value="1"/>
</dbReference>
<dbReference type="NCBIfam" id="TIGR00229">
    <property type="entry name" value="sensory_box"/>
    <property type="match status" value="1"/>
</dbReference>
<evidence type="ECO:0000256" key="4">
    <source>
        <dbReference type="ARBA" id="ARBA00022679"/>
    </source>
</evidence>
<dbReference type="PROSITE" id="PS50113">
    <property type="entry name" value="PAC"/>
    <property type="match status" value="3"/>
</dbReference>
<feature type="domain" description="PAC" evidence="17">
    <location>
        <begin position="936"/>
        <end position="992"/>
    </location>
</feature>
<feature type="active site" evidence="11">
    <location>
        <position position="29"/>
    </location>
</feature>
<evidence type="ECO:0000256" key="5">
    <source>
        <dbReference type="ARBA" id="ARBA00022741"/>
    </source>
</evidence>
<dbReference type="SMART" id="SM00448">
    <property type="entry name" value="REC"/>
    <property type="match status" value="1"/>
</dbReference>
<dbReference type="EC" id="2.7.13.3" evidence="2"/>
<dbReference type="SUPFAM" id="SSF47384">
    <property type="entry name" value="Homodimeric domain of signal transducing histidine kinase"/>
    <property type="match status" value="1"/>
</dbReference>
<feature type="domain" description="CheR-type methyltransferase" evidence="19">
    <location>
        <begin position="212"/>
        <end position="485"/>
    </location>
</feature>
<dbReference type="InterPro" id="IPR013655">
    <property type="entry name" value="PAS_fold_3"/>
</dbReference>
<evidence type="ECO:0000256" key="8">
    <source>
        <dbReference type="ARBA" id="ARBA00023012"/>
    </source>
</evidence>
<dbReference type="CDD" id="cd17546">
    <property type="entry name" value="REC_hyHK_CKI1_RcsC-like"/>
    <property type="match status" value="1"/>
</dbReference>
<dbReference type="SUPFAM" id="SSF55874">
    <property type="entry name" value="ATPase domain of HSP90 chaperone/DNA topoisomerase II/histidine kinase"/>
    <property type="match status" value="1"/>
</dbReference>
<name>A0AAU8LR50_9BACT</name>
<reference evidence="20" key="2">
    <citation type="submission" date="2024-06" db="EMBL/GenBank/DDBJ databases">
        <authorList>
            <person name="Plum-Jensen L.E."/>
            <person name="Schramm A."/>
            <person name="Marshall I.P.G."/>
        </authorList>
    </citation>
    <scope>NUCLEOTIDE SEQUENCE</scope>
    <source>
        <strain evidence="20">Rat1</strain>
    </source>
</reference>
<feature type="domain" description="Histidine kinase" evidence="14">
    <location>
        <begin position="1140"/>
        <end position="1361"/>
    </location>
</feature>
<dbReference type="InterPro" id="IPR000700">
    <property type="entry name" value="PAS-assoc_C"/>
</dbReference>
<dbReference type="InterPro" id="IPR001789">
    <property type="entry name" value="Sig_transdc_resp-reg_receiver"/>
</dbReference>
<feature type="domain" description="PAC" evidence="17">
    <location>
        <begin position="808"/>
        <end position="858"/>
    </location>
</feature>
<feature type="domain" description="CheB-type methylesterase" evidence="18">
    <location>
        <begin position="17"/>
        <end position="205"/>
    </location>
</feature>
<dbReference type="SMART" id="SM00086">
    <property type="entry name" value="PAC"/>
    <property type="match status" value="3"/>
</dbReference>
<dbReference type="Gene3D" id="3.30.450.20">
    <property type="entry name" value="PAS domain"/>
    <property type="match status" value="3"/>
</dbReference>
<dbReference type="Pfam" id="PF13426">
    <property type="entry name" value="PAS_9"/>
    <property type="match status" value="1"/>
</dbReference>
<evidence type="ECO:0000256" key="10">
    <source>
        <dbReference type="ARBA" id="ARBA00068150"/>
    </source>
</evidence>
<keyword evidence="11" id="KW-0145">Chemotaxis</keyword>
<dbReference type="PROSITE" id="PS50122">
    <property type="entry name" value="CHEB"/>
    <property type="match status" value="1"/>
</dbReference>
<protein>
    <recommendedName>
        <fullName evidence="10">Sensory/regulatory protein RpfC</fullName>
        <ecNumber evidence="2">2.7.13.3</ecNumber>
    </recommendedName>
</protein>
<dbReference type="InterPro" id="IPR005467">
    <property type="entry name" value="His_kinase_dom"/>
</dbReference>
<dbReference type="GO" id="GO:0006935">
    <property type="term" value="P:chemotaxis"/>
    <property type="evidence" value="ECO:0007669"/>
    <property type="project" value="UniProtKB-UniRule"/>
</dbReference>
<dbReference type="Gene3D" id="3.30.565.10">
    <property type="entry name" value="Histidine kinase-like ATPase, C-terminal domain"/>
    <property type="match status" value="1"/>
</dbReference>
<dbReference type="GO" id="GO:0005524">
    <property type="term" value="F:ATP binding"/>
    <property type="evidence" value="ECO:0007669"/>
    <property type="project" value="UniProtKB-KW"/>
</dbReference>
<evidence type="ECO:0000256" key="6">
    <source>
        <dbReference type="ARBA" id="ARBA00022777"/>
    </source>
</evidence>
<dbReference type="Gene3D" id="3.40.50.2300">
    <property type="match status" value="1"/>
</dbReference>
<dbReference type="CDD" id="cd16434">
    <property type="entry name" value="CheB-CheR_fusion"/>
    <property type="match status" value="1"/>
</dbReference>
<comment type="subunit">
    <text evidence="9">At low DSF concentrations, interacts with RpfF.</text>
</comment>
<accession>A0AAU8LR50</accession>
<dbReference type="FunFam" id="1.10.287.130:FF:000002">
    <property type="entry name" value="Two-component osmosensing histidine kinase"/>
    <property type="match status" value="1"/>
</dbReference>
<dbReference type="InterPro" id="IPR022641">
    <property type="entry name" value="CheR_N"/>
</dbReference>
<dbReference type="InterPro" id="IPR029063">
    <property type="entry name" value="SAM-dependent_MTases_sf"/>
</dbReference>
<evidence type="ECO:0000256" key="2">
    <source>
        <dbReference type="ARBA" id="ARBA00012438"/>
    </source>
</evidence>
<proteinExistence type="predicted"/>
<reference evidence="20" key="1">
    <citation type="journal article" date="2024" name="Syst. Appl. Microbiol.">
        <title>First single-strain enrichments of Electrothrix cable bacteria, description of E. aestuarii sp. nov. and E. rattekaaiensis sp. nov., and proposal of a cable bacteria taxonomy following the rules of the SeqCode.</title>
        <authorList>
            <person name="Plum-Jensen L.E."/>
            <person name="Schramm A."/>
            <person name="Marshall I.P.G."/>
        </authorList>
    </citation>
    <scope>NUCLEOTIDE SEQUENCE</scope>
    <source>
        <strain evidence="20">Rat1</strain>
    </source>
</reference>
<dbReference type="CDD" id="cd16922">
    <property type="entry name" value="HATPase_EvgS-ArcB-TorS-like"/>
    <property type="match status" value="1"/>
</dbReference>
<dbReference type="GO" id="GO:0005737">
    <property type="term" value="C:cytoplasm"/>
    <property type="evidence" value="ECO:0007669"/>
    <property type="project" value="InterPro"/>
</dbReference>
<evidence type="ECO:0000256" key="3">
    <source>
        <dbReference type="ARBA" id="ARBA00022553"/>
    </source>
</evidence>
<feature type="active site" evidence="11">
    <location>
        <position position="56"/>
    </location>
</feature>
<keyword evidence="4" id="KW-0808">Transferase</keyword>
<evidence type="ECO:0000259" key="17">
    <source>
        <dbReference type="PROSITE" id="PS50113"/>
    </source>
</evidence>
<dbReference type="GO" id="GO:0008757">
    <property type="term" value="F:S-adenosylmethionine-dependent methyltransferase activity"/>
    <property type="evidence" value="ECO:0007669"/>
    <property type="project" value="InterPro"/>
</dbReference>
<dbReference type="GO" id="GO:0008984">
    <property type="term" value="F:protein-glutamate methylesterase activity"/>
    <property type="evidence" value="ECO:0007669"/>
    <property type="project" value="InterPro"/>
</dbReference>
<gene>
    <name evidence="20" type="ORF">Q3M24_13770</name>
</gene>
<dbReference type="Gene3D" id="3.40.50.180">
    <property type="entry name" value="Methylesterase CheB, C-terminal domain"/>
    <property type="match status" value="1"/>
</dbReference>
<evidence type="ECO:0000256" key="12">
    <source>
        <dbReference type="PROSITE-ProRule" id="PRU00169"/>
    </source>
</evidence>
<dbReference type="Pfam" id="PF01339">
    <property type="entry name" value="CheB_methylest"/>
    <property type="match status" value="1"/>
</dbReference>
<dbReference type="Pfam" id="PF03705">
    <property type="entry name" value="CheR_N"/>
    <property type="match status" value="1"/>
</dbReference>
<dbReference type="Gene3D" id="2.10.70.100">
    <property type="match status" value="1"/>
</dbReference>
<dbReference type="Pfam" id="PF08447">
    <property type="entry name" value="PAS_3"/>
    <property type="match status" value="1"/>
</dbReference>
<dbReference type="InterPro" id="IPR003594">
    <property type="entry name" value="HATPase_dom"/>
</dbReference>
<dbReference type="PROSITE" id="PS50112">
    <property type="entry name" value="PAS"/>
    <property type="match status" value="1"/>
</dbReference>
<dbReference type="GO" id="GO:0000156">
    <property type="term" value="F:phosphorelay response regulator activity"/>
    <property type="evidence" value="ECO:0007669"/>
    <property type="project" value="InterPro"/>
</dbReference>
<dbReference type="InterPro" id="IPR022642">
    <property type="entry name" value="CheR_C"/>
</dbReference>
<dbReference type="InterPro" id="IPR011006">
    <property type="entry name" value="CheY-like_superfamily"/>
</dbReference>
<dbReference type="SMART" id="SM00388">
    <property type="entry name" value="HisKA"/>
    <property type="match status" value="1"/>
</dbReference>
<dbReference type="PRINTS" id="PR00996">
    <property type="entry name" value="CHERMTFRASE"/>
</dbReference>
<dbReference type="Pfam" id="PF13596">
    <property type="entry name" value="PAS_10"/>
    <property type="match status" value="1"/>
</dbReference>
<evidence type="ECO:0000256" key="9">
    <source>
        <dbReference type="ARBA" id="ARBA00064003"/>
    </source>
</evidence>
<keyword evidence="13" id="KW-0175">Coiled coil</keyword>
<dbReference type="Pfam" id="PF01739">
    <property type="entry name" value="CheR"/>
    <property type="match status" value="1"/>
</dbReference>
<keyword evidence="8" id="KW-0902">Two-component regulatory system</keyword>
<dbReference type="GO" id="GO:0000155">
    <property type="term" value="F:phosphorelay sensor kinase activity"/>
    <property type="evidence" value="ECO:0007669"/>
    <property type="project" value="InterPro"/>
</dbReference>
<dbReference type="PROSITE" id="PS50110">
    <property type="entry name" value="RESPONSE_REGULATORY"/>
    <property type="match status" value="1"/>
</dbReference>
<dbReference type="SUPFAM" id="SSF55785">
    <property type="entry name" value="PYP-like sensor domain (PAS domain)"/>
    <property type="match status" value="3"/>
</dbReference>
<dbReference type="Gene3D" id="3.40.50.150">
    <property type="entry name" value="Vaccinia Virus protein VP39"/>
    <property type="match status" value="1"/>
</dbReference>
<dbReference type="InterPro" id="IPR035965">
    <property type="entry name" value="PAS-like_dom_sf"/>
</dbReference>
<dbReference type="SMART" id="SM00387">
    <property type="entry name" value="HATPase_c"/>
    <property type="match status" value="1"/>
</dbReference>
<dbReference type="PROSITE" id="PS50123">
    <property type="entry name" value="CHER"/>
    <property type="match status" value="1"/>
</dbReference>
<dbReference type="Pfam" id="PF00072">
    <property type="entry name" value="Response_reg"/>
    <property type="match status" value="1"/>
</dbReference>
<dbReference type="InterPro" id="IPR036097">
    <property type="entry name" value="HisK_dim/P_sf"/>
</dbReference>
<feature type="coiled-coil region" evidence="13">
    <location>
        <begin position="664"/>
        <end position="747"/>
    </location>
</feature>
<evidence type="ECO:0000259" key="16">
    <source>
        <dbReference type="PROSITE" id="PS50112"/>
    </source>
</evidence>
<evidence type="ECO:0000256" key="11">
    <source>
        <dbReference type="PROSITE-ProRule" id="PRU00050"/>
    </source>
</evidence>
<dbReference type="SUPFAM" id="SSF47757">
    <property type="entry name" value="Chemotaxis receptor methyltransferase CheR, N-terminal domain"/>
    <property type="match status" value="1"/>
</dbReference>
<dbReference type="InterPro" id="IPR035909">
    <property type="entry name" value="CheB_C"/>
</dbReference>
<dbReference type="Pfam" id="PF02518">
    <property type="entry name" value="HATPase_c"/>
    <property type="match status" value="1"/>
</dbReference>
<dbReference type="InterPro" id="IPR000673">
    <property type="entry name" value="Sig_transdc_resp-reg_Me-estase"/>
</dbReference>
<dbReference type="Pfam" id="PF00512">
    <property type="entry name" value="HisKA"/>
    <property type="match status" value="1"/>
</dbReference>
<dbReference type="CDD" id="cd00130">
    <property type="entry name" value="PAS"/>
    <property type="match status" value="2"/>
</dbReference>
<evidence type="ECO:0000259" key="18">
    <source>
        <dbReference type="PROSITE" id="PS50122"/>
    </source>
</evidence>
<dbReference type="SMART" id="SM00091">
    <property type="entry name" value="PAS"/>
    <property type="match status" value="3"/>
</dbReference>
<dbReference type="SUPFAM" id="SSF52738">
    <property type="entry name" value="Methylesterase CheB, C-terminal domain"/>
    <property type="match status" value="1"/>
</dbReference>
<dbReference type="InterPro" id="IPR003661">
    <property type="entry name" value="HisK_dim/P_dom"/>
</dbReference>
<keyword evidence="6" id="KW-0418">Kinase</keyword>